<dbReference type="Proteomes" id="UP000004605">
    <property type="component" value="Unassembled WGS sequence"/>
</dbReference>
<comment type="caution">
    <text evidence="2">The sequence shown here is derived from an EMBL/GenBank/DDBJ whole genome shotgun (WGS) entry which is preliminary data.</text>
</comment>
<reference evidence="2 3" key="1">
    <citation type="journal article" date="2012" name="Int. J. Syst. Evol. Microbiol.">
        <title>Vibrio caribbeanicus sp. nov., isolated from the marine sponge Scleritoderma cyanea.</title>
        <authorList>
            <person name="Hoffmann M."/>
            <person name="Monday S.R."/>
            <person name="Allard M.W."/>
            <person name="Strain E.A."/>
            <person name="Whittaker P."/>
            <person name="Naum M."/>
            <person name="McCarthy P.J."/>
            <person name="Lopez J.V."/>
            <person name="Fischer M."/>
            <person name="Brown E.W."/>
        </authorList>
    </citation>
    <scope>NUCLEOTIDE SEQUENCE [LARGE SCALE GENOMIC DNA]</scope>
    <source>
        <strain evidence="2 3">ATCC 700023</strain>
    </source>
</reference>
<feature type="domain" description="Insertion element IS1 protein InsA helix-turn-helix" evidence="1">
    <location>
        <begin position="14"/>
        <end position="50"/>
    </location>
</feature>
<name>F9S6E0_9VIBR</name>
<evidence type="ECO:0000259" key="1">
    <source>
        <dbReference type="Pfam" id="PF12759"/>
    </source>
</evidence>
<sequence>MTPTWRTCVKISNVKEQIIDMTMNSSGVRETSRVLKVCYNTVLLTLKNSRQSK</sequence>
<dbReference type="EMBL" id="AFWF01000264">
    <property type="protein sequence ID" value="EGU33385.1"/>
    <property type="molecule type" value="Genomic_DNA"/>
</dbReference>
<gene>
    <name evidence="2" type="ORF">VII00023_08254</name>
</gene>
<dbReference type="InterPro" id="IPR024431">
    <property type="entry name" value="InsA_HTH_dom"/>
</dbReference>
<dbReference type="AlphaFoldDB" id="F9S6E0"/>
<protein>
    <submittedName>
        <fullName evidence="2">Putative transposase A</fullName>
    </submittedName>
</protein>
<evidence type="ECO:0000313" key="3">
    <source>
        <dbReference type="Proteomes" id="UP000004605"/>
    </source>
</evidence>
<keyword evidence="3" id="KW-1185">Reference proteome</keyword>
<accession>F9S6E0</accession>
<dbReference type="Pfam" id="PF12759">
    <property type="entry name" value="HTH_Tnp_IS1"/>
    <property type="match status" value="1"/>
</dbReference>
<evidence type="ECO:0000313" key="2">
    <source>
        <dbReference type="EMBL" id="EGU33385.1"/>
    </source>
</evidence>
<proteinExistence type="predicted"/>
<organism evidence="2 3">
    <name type="scientific">Vibrio ichthyoenteri ATCC 700023</name>
    <dbReference type="NCBI Taxonomy" id="870968"/>
    <lineage>
        <taxon>Bacteria</taxon>
        <taxon>Pseudomonadati</taxon>
        <taxon>Pseudomonadota</taxon>
        <taxon>Gammaproteobacteria</taxon>
        <taxon>Vibrionales</taxon>
        <taxon>Vibrionaceae</taxon>
        <taxon>Vibrio</taxon>
    </lineage>
</organism>